<gene>
    <name evidence="1" type="ORF">L484_018578</name>
</gene>
<dbReference type="EMBL" id="KE344662">
    <property type="protein sequence ID" value="EXB74870.1"/>
    <property type="molecule type" value="Genomic_DNA"/>
</dbReference>
<evidence type="ECO:0000313" key="1">
    <source>
        <dbReference type="EMBL" id="EXB74870.1"/>
    </source>
</evidence>
<sequence length="316" mass="35859">MIEDRTPLRMSKNQCPYSDVLRRPLSSTEVRARPFSARVQLIPQPPWAEELRTGVIVQMPTSTSGAGASSEQRDEEEDPEIEAIFNELEPAPILGLGGLPDSHVPVNRGNLNLGSPSRHWTISDIYTASPTMSSSWPLGHPKSYRVLVRSWILWMKKLPRMKDWYYIQEKNKEPNHDEVVLPTWGMAFSWSKMPFVTKDQLRKIKKILDITVEDRHYSRIITVENIKKYKWFVRFLLLRSSERRCPARSPVSHSVVRSTLSPLTNRTCITDLGLVDSTSGPRERGSCLVDGGNGEGFLESETGLLGINNLTPLLNH</sequence>
<dbReference type="AlphaFoldDB" id="W9RVN1"/>
<organism evidence="1 2">
    <name type="scientific">Morus notabilis</name>
    <dbReference type="NCBI Taxonomy" id="981085"/>
    <lineage>
        <taxon>Eukaryota</taxon>
        <taxon>Viridiplantae</taxon>
        <taxon>Streptophyta</taxon>
        <taxon>Embryophyta</taxon>
        <taxon>Tracheophyta</taxon>
        <taxon>Spermatophyta</taxon>
        <taxon>Magnoliopsida</taxon>
        <taxon>eudicotyledons</taxon>
        <taxon>Gunneridae</taxon>
        <taxon>Pentapetalae</taxon>
        <taxon>rosids</taxon>
        <taxon>fabids</taxon>
        <taxon>Rosales</taxon>
        <taxon>Moraceae</taxon>
        <taxon>Moreae</taxon>
        <taxon>Morus</taxon>
    </lineage>
</organism>
<dbReference type="Proteomes" id="UP000030645">
    <property type="component" value="Unassembled WGS sequence"/>
</dbReference>
<protein>
    <submittedName>
        <fullName evidence="1">Uncharacterized protein</fullName>
    </submittedName>
</protein>
<accession>W9RVN1</accession>
<reference evidence="2" key="1">
    <citation type="submission" date="2013-01" db="EMBL/GenBank/DDBJ databases">
        <title>Draft Genome Sequence of a Mulberry Tree, Morus notabilis C.K. Schneid.</title>
        <authorList>
            <person name="He N."/>
            <person name="Zhao S."/>
        </authorList>
    </citation>
    <scope>NUCLEOTIDE SEQUENCE</scope>
</reference>
<keyword evidence="2" id="KW-1185">Reference proteome</keyword>
<name>W9RVN1_9ROSA</name>
<evidence type="ECO:0000313" key="2">
    <source>
        <dbReference type="Proteomes" id="UP000030645"/>
    </source>
</evidence>
<proteinExistence type="predicted"/>